<comment type="catalytic activity">
    <reaction evidence="7">
        <text>guanosine(18) in tRNA + S-adenosyl-L-methionine = 2'-O-methylguanosine(18) in tRNA + S-adenosyl-L-homocysteine + H(+)</text>
        <dbReference type="Rhea" id="RHEA:20077"/>
        <dbReference type="Rhea" id="RHEA-COMP:10190"/>
        <dbReference type="Rhea" id="RHEA-COMP:10192"/>
        <dbReference type="ChEBI" id="CHEBI:15378"/>
        <dbReference type="ChEBI" id="CHEBI:57856"/>
        <dbReference type="ChEBI" id="CHEBI:59789"/>
        <dbReference type="ChEBI" id="CHEBI:74269"/>
        <dbReference type="ChEBI" id="CHEBI:74445"/>
        <dbReference type="EC" id="2.1.1.34"/>
    </reaction>
</comment>
<evidence type="ECO:0000313" key="11">
    <source>
        <dbReference type="Proteomes" id="UP001161389"/>
    </source>
</evidence>
<evidence type="ECO:0000256" key="1">
    <source>
        <dbReference type="ARBA" id="ARBA00022555"/>
    </source>
</evidence>
<dbReference type="AlphaFoldDB" id="A0AA37SCT7"/>
<dbReference type="InterPro" id="IPR033671">
    <property type="entry name" value="TrmH"/>
</dbReference>
<name>A0AA37SCT7_9GAMM</name>
<comment type="function">
    <text evidence="7">Catalyzes the 2'-O methylation of guanosine at position 18 in tRNA.</text>
</comment>
<reference evidence="10" key="2">
    <citation type="submission" date="2023-01" db="EMBL/GenBank/DDBJ databases">
        <title>Draft genome sequence of Litoribrevibacter albus strain NBRC 110071.</title>
        <authorList>
            <person name="Sun Q."/>
            <person name="Mori K."/>
        </authorList>
    </citation>
    <scope>NUCLEOTIDE SEQUENCE</scope>
    <source>
        <strain evidence="10">NBRC 110071</strain>
    </source>
</reference>
<accession>A0AA37SCT7</accession>
<dbReference type="EC" id="2.1.1.34" evidence="7"/>
<dbReference type="PANTHER" id="PTHR43453">
    <property type="entry name" value="RRNA METHYLASE-LIKE"/>
    <property type="match status" value="1"/>
</dbReference>
<feature type="domain" description="RNA methyltransferase SpoU/TrmH type C-terminal" evidence="9">
    <location>
        <begin position="163"/>
        <end position="215"/>
    </location>
</feature>
<comment type="caution">
    <text evidence="7">Lacks conserved residue(s) required for the propagation of feature annotation.</text>
</comment>
<dbReference type="InterPro" id="IPR022724">
    <property type="entry name" value="rRNA_MeTrfase_SpoU_C"/>
</dbReference>
<feature type="domain" description="tRNA/rRNA methyltransferase SpoU type" evidence="8">
    <location>
        <begin position="20"/>
        <end position="158"/>
    </location>
</feature>
<evidence type="ECO:0000256" key="7">
    <source>
        <dbReference type="HAMAP-Rule" id="MF_02060"/>
    </source>
</evidence>
<feature type="binding site" evidence="7">
    <location>
        <position position="139"/>
    </location>
    <ligand>
        <name>S-adenosyl-L-methionine</name>
        <dbReference type="ChEBI" id="CHEBI:59789"/>
    </ligand>
</feature>
<dbReference type="InterPro" id="IPR029026">
    <property type="entry name" value="tRNA_m1G_MTases_N"/>
</dbReference>
<keyword evidence="1 7" id="KW-0820">tRNA-binding</keyword>
<dbReference type="SUPFAM" id="SSF75217">
    <property type="entry name" value="alpha/beta knot"/>
    <property type="match status" value="1"/>
</dbReference>
<dbReference type="Gene3D" id="3.40.1280.10">
    <property type="match status" value="1"/>
</dbReference>
<organism evidence="10 11">
    <name type="scientific">Litoribrevibacter albus</name>
    <dbReference type="NCBI Taxonomy" id="1473156"/>
    <lineage>
        <taxon>Bacteria</taxon>
        <taxon>Pseudomonadati</taxon>
        <taxon>Pseudomonadota</taxon>
        <taxon>Gammaproteobacteria</taxon>
        <taxon>Oceanospirillales</taxon>
        <taxon>Oceanospirillaceae</taxon>
        <taxon>Litoribrevibacter</taxon>
    </lineage>
</organism>
<dbReference type="NCBIfam" id="NF008295">
    <property type="entry name" value="PRK11081.1"/>
    <property type="match status" value="1"/>
</dbReference>
<keyword evidence="4 7" id="KW-0949">S-adenosyl-L-methionine</keyword>
<dbReference type="Pfam" id="PF00588">
    <property type="entry name" value="SpoU_methylase"/>
    <property type="match status" value="1"/>
</dbReference>
<dbReference type="EMBL" id="BSNM01000015">
    <property type="protein sequence ID" value="GLQ32073.1"/>
    <property type="molecule type" value="Genomic_DNA"/>
</dbReference>
<dbReference type="Proteomes" id="UP001161389">
    <property type="component" value="Unassembled WGS sequence"/>
</dbReference>
<dbReference type="InterPro" id="IPR029028">
    <property type="entry name" value="Alpha/beta_knot_MTases"/>
</dbReference>
<keyword evidence="3 7" id="KW-0808">Transferase</keyword>
<evidence type="ECO:0000256" key="4">
    <source>
        <dbReference type="ARBA" id="ARBA00022691"/>
    </source>
</evidence>
<evidence type="ECO:0000313" key="10">
    <source>
        <dbReference type="EMBL" id="GLQ32073.1"/>
    </source>
</evidence>
<comment type="similarity">
    <text evidence="7">Belongs to the class IV-like SAM-binding methyltransferase superfamily. RNA methyltransferase TrmH family.</text>
</comment>
<evidence type="ECO:0000259" key="8">
    <source>
        <dbReference type="Pfam" id="PF00588"/>
    </source>
</evidence>
<keyword evidence="5 7" id="KW-0819">tRNA processing</keyword>
<proteinExistence type="inferred from homology"/>
<dbReference type="CDD" id="cd18092">
    <property type="entry name" value="SpoU-like_TrmH"/>
    <property type="match status" value="1"/>
</dbReference>
<evidence type="ECO:0000256" key="6">
    <source>
        <dbReference type="ARBA" id="ARBA00022884"/>
    </source>
</evidence>
<evidence type="ECO:0000256" key="2">
    <source>
        <dbReference type="ARBA" id="ARBA00022603"/>
    </source>
</evidence>
<dbReference type="GO" id="GO:0141100">
    <property type="term" value="F:tRNA (guanine(18)-2'-O)-methyltransferase activity"/>
    <property type="evidence" value="ECO:0007669"/>
    <property type="project" value="UniProtKB-UniRule"/>
</dbReference>
<comment type="caution">
    <text evidence="10">The sequence shown here is derived from an EMBL/GenBank/DDBJ whole genome shotgun (WGS) entry which is preliminary data.</text>
</comment>
<evidence type="ECO:0000256" key="3">
    <source>
        <dbReference type="ARBA" id="ARBA00022679"/>
    </source>
</evidence>
<dbReference type="HAMAP" id="MF_02060">
    <property type="entry name" value="tRNA_methyltr_TrmH"/>
    <property type="match status" value="1"/>
</dbReference>
<dbReference type="GO" id="GO:0002938">
    <property type="term" value="P:tRNA guanine ribose methylation"/>
    <property type="evidence" value="ECO:0007669"/>
    <property type="project" value="UniProtKB-UniRule"/>
</dbReference>
<keyword evidence="6 7" id="KW-0694">RNA-binding</keyword>
<keyword evidence="11" id="KW-1185">Reference proteome</keyword>
<gene>
    <name evidence="7 10" type="primary">trmH</name>
    <name evidence="10" type="ORF">GCM10007876_25520</name>
</gene>
<protein>
    <recommendedName>
        <fullName evidence="7">tRNA (guanosine(18)-2'-O)-methyltransferase</fullName>
        <ecNumber evidence="7">2.1.1.34</ecNumber>
    </recommendedName>
    <alternativeName>
        <fullName evidence="7">tRNA [Gm18] methyltransferase</fullName>
    </alternativeName>
</protein>
<keyword evidence="2 7" id="KW-0489">Methyltransferase</keyword>
<evidence type="ECO:0000259" key="9">
    <source>
        <dbReference type="Pfam" id="PF12105"/>
    </source>
</evidence>
<dbReference type="PANTHER" id="PTHR43453:SF1">
    <property type="entry name" value="TRNA_RRNA METHYLTRANSFERASE SPOU TYPE DOMAIN-CONTAINING PROTEIN"/>
    <property type="match status" value="1"/>
</dbReference>
<dbReference type="Pfam" id="PF12105">
    <property type="entry name" value="SpoU_methylas_C"/>
    <property type="match status" value="1"/>
</dbReference>
<dbReference type="GO" id="GO:0000049">
    <property type="term" value="F:tRNA binding"/>
    <property type="evidence" value="ECO:0007669"/>
    <property type="project" value="UniProtKB-UniRule"/>
</dbReference>
<evidence type="ECO:0000256" key="5">
    <source>
        <dbReference type="ARBA" id="ARBA00022694"/>
    </source>
</evidence>
<sequence length="231" mass="26211">MTPERFEKLKNTLSRRQPDLRVLTDHVHKPHNIAAIVRTCDAMGVAHLHMVWPHDQFGRFSKTASGSDRWVTVHPHQTSVEAIELQKQQGRKVIAAHFSDRAIDFRDYDYTQPTTLLLGQELFGVSDESADMCDEHVVIPMQGMVESFNVSVAAAIILSEAQRQRDAAGMYDKLSLNPEEYEKTLFQWAHPQVAKFCDKKGLPYPALNEEGDIENAAQWSQSVREVPDLES</sequence>
<reference evidence="10" key="1">
    <citation type="journal article" date="2014" name="Int. J. Syst. Evol. Microbiol.">
        <title>Complete genome sequence of Corynebacterium casei LMG S-19264T (=DSM 44701T), isolated from a smear-ripened cheese.</title>
        <authorList>
            <consortium name="US DOE Joint Genome Institute (JGI-PGF)"/>
            <person name="Walter F."/>
            <person name="Albersmeier A."/>
            <person name="Kalinowski J."/>
            <person name="Ruckert C."/>
        </authorList>
    </citation>
    <scope>NUCLEOTIDE SEQUENCE</scope>
    <source>
        <strain evidence="10">NBRC 110071</strain>
    </source>
</reference>
<dbReference type="InterPro" id="IPR001537">
    <property type="entry name" value="SpoU_MeTrfase"/>
</dbReference>